<feature type="chain" id="PRO_5026918697" evidence="1">
    <location>
        <begin position="21"/>
        <end position="642"/>
    </location>
</feature>
<name>A0A6J1LGW3_DROHY</name>
<dbReference type="PANTHER" id="PTHR10974:SF9">
    <property type="entry name" value="DUF229 DOMAIN CONTAINING PROTEIN-RELATED"/>
    <property type="match status" value="1"/>
</dbReference>
<gene>
    <name evidence="3" type="primary">LOC111593785</name>
</gene>
<protein>
    <submittedName>
        <fullName evidence="3">Uncharacterized protein LOC111593785</fullName>
    </submittedName>
</protein>
<dbReference type="Proteomes" id="UP000504633">
    <property type="component" value="Unplaced"/>
</dbReference>
<dbReference type="Gene3D" id="3.40.720.10">
    <property type="entry name" value="Alkaline Phosphatase, subunit A"/>
    <property type="match status" value="1"/>
</dbReference>
<reference evidence="3" key="1">
    <citation type="submission" date="2025-08" db="UniProtKB">
        <authorList>
            <consortium name="RefSeq"/>
        </authorList>
    </citation>
    <scope>IDENTIFICATION</scope>
    <source>
        <strain evidence="3">15085-1641.00</strain>
        <tissue evidence="3">Whole body</tissue>
    </source>
</reference>
<dbReference type="FunFam" id="3.40.720.10:FF:000017">
    <property type="entry name" value="Predicted protein"/>
    <property type="match status" value="1"/>
</dbReference>
<feature type="signal peptide" evidence="1">
    <location>
        <begin position="1"/>
        <end position="20"/>
    </location>
</feature>
<dbReference type="KEGG" id="dhe:111593785"/>
<dbReference type="Pfam" id="PF02995">
    <property type="entry name" value="DUF229"/>
    <property type="match status" value="1"/>
</dbReference>
<dbReference type="PANTHER" id="PTHR10974">
    <property type="entry name" value="FI08016P-RELATED"/>
    <property type="match status" value="1"/>
</dbReference>
<dbReference type="GO" id="GO:0005615">
    <property type="term" value="C:extracellular space"/>
    <property type="evidence" value="ECO:0007669"/>
    <property type="project" value="TreeGrafter"/>
</dbReference>
<keyword evidence="2" id="KW-1185">Reference proteome</keyword>
<keyword evidence="1" id="KW-0732">Signal</keyword>
<sequence length="642" mass="73975">MAKALLLLCCLLAAVSRAAARLSNETYFVNSAFCKMPYVDPFTADVLDAIAVNKFAKCRDDKDIVIAEYDFELNAYRLRIREEEAMSWFKVNTTLECKYAKIARGGSSGSPDNTFRVVYRRTLPQDYIVPPEVQYMLVQCSVVNGKEKRIVQTDGIAFVQDYEERSSEEHLEELAEEPKPSVIIFGIDSMSRINLRRTMHRTFRYVQQAGWYTLQGLNKVGDNTLPNLLAMLTGYSLEDVAAICDVQEQGCFDQLPFIWKRFKLNNYTTAMAEDCMDISTFNYLKPGFAKQPVDYYLRPLMVAMEKSFQPNPFYDEKTCVGRHLSFAYVWDFAKQFIQRFIRTSRPMFGLFWTNSFTHNKFDKSIALDELFVEYFKQFESNGLFNRSVVILTSDHGMRTGVLRRIPTGYLEERMPMFYIHLPPWFRRRYRRLVANLAKNRNRLSSTFDIYMTLQHLLQLQSTTNADIQPNSATCPSCQSLFFPLPINRTCSEAGITEKWCTCHPTATVTTEPYALKMSRAVVQHMNDELVERNLTDLCANYTLVGVTYLDYKIAFSSNLTDDTSQYYVIQFATQPNAAMFEVTFSWNNRTAAVNMNIQEISRLNFYGHDAKCINDPIAKKYCICKNAIRTTTKTPKTTTAGI</sequence>
<dbReference type="InterPro" id="IPR004245">
    <property type="entry name" value="DUF229"/>
</dbReference>
<evidence type="ECO:0000256" key="1">
    <source>
        <dbReference type="SAM" id="SignalP"/>
    </source>
</evidence>
<organism evidence="2 3">
    <name type="scientific">Drosophila hydei</name>
    <name type="common">Fruit fly</name>
    <dbReference type="NCBI Taxonomy" id="7224"/>
    <lineage>
        <taxon>Eukaryota</taxon>
        <taxon>Metazoa</taxon>
        <taxon>Ecdysozoa</taxon>
        <taxon>Arthropoda</taxon>
        <taxon>Hexapoda</taxon>
        <taxon>Insecta</taxon>
        <taxon>Pterygota</taxon>
        <taxon>Neoptera</taxon>
        <taxon>Endopterygota</taxon>
        <taxon>Diptera</taxon>
        <taxon>Brachycera</taxon>
        <taxon>Muscomorpha</taxon>
        <taxon>Ephydroidea</taxon>
        <taxon>Drosophilidae</taxon>
        <taxon>Drosophila</taxon>
    </lineage>
</organism>
<dbReference type="OMA" id="TAFGEDC"/>
<evidence type="ECO:0000313" key="3">
    <source>
        <dbReference type="RefSeq" id="XP_023162571.2"/>
    </source>
</evidence>
<dbReference type="GeneID" id="111593785"/>
<dbReference type="SUPFAM" id="SSF53649">
    <property type="entry name" value="Alkaline phosphatase-like"/>
    <property type="match status" value="1"/>
</dbReference>
<evidence type="ECO:0000313" key="2">
    <source>
        <dbReference type="Proteomes" id="UP000504633"/>
    </source>
</evidence>
<accession>A0A6J1LGW3</accession>
<dbReference type="OrthoDB" id="413313at2759"/>
<dbReference type="RefSeq" id="XP_023162571.2">
    <property type="nucleotide sequence ID" value="XM_023306803.2"/>
</dbReference>
<dbReference type="CDD" id="cd16021">
    <property type="entry name" value="ALP_like"/>
    <property type="match status" value="1"/>
</dbReference>
<dbReference type="AlphaFoldDB" id="A0A6J1LGW3"/>
<proteinExistence type="predicted"/>
<dbReference type="InterPro" id="IPR017850">
    <property type="entry name" value="Alkaline_phosphatase_core_sf"/>
</dbReference>